<gene>
    <name evidence="1" type="ORF">EFY79_06560</name>
</gene>
<dbReference type="AlphaFoldDB" id="A0A3M9NM46"/>
<evidence type="ECO:0000313" key="1">
    <source>
        <dbReference type="EMBL" id="RNI38068.1"/>
    </source>
</evidence>
<dbReference type="EMBL" id="RJJR01000004">
    <property type="protein sequence ID" value="RNI38068.1"/>
    <property type="molecule type" value="Genomic_DNA"/>
</dbReference>
<dbReference type="InterPro" id="IPR022223">
    <property type="entry name" value="DUF3748"/>
</dbReference>
<dbReference type="OrthoDB" id="626010at2"/>
<dbReference type="RefSeq" id="WP_123120056.1">
    <property type="nucleotide sequence ID" value="NZ_RJJR01000004.1"/>
</dbReference>
<comment type="caution">
    <text evidence="1">The sequence shown here is derived from an EMBL/GenBank/DDBJ whole genome shotgun (WGS) entry which is preliminary data.</text>
</comment>
<name>A0A3M9NM46_9BACT</name>
<dbReference type="SUPFAM" id="SSF69304">
    <property type="entry name" value="Tricorn protease N-terminal domain"/>
    <property type="match status" value="1"/>
</dbReference>
<accession>A0A3M9NM46</accession>
<reference evidence="1 2" key="1">
    <citation type="submission" date="2018-11" db="EMBL/GenBank/DDBJ databases">
        <title>Draft genome sequence of Ferruginibacter sp. BO-59.</title>
        <authorList>
            <person name="Im W.T."/>
        </authorList>
    </citation>
    <scope>NUCLEOTIDE SEQUENCE [LARGE SCALE GENOMIC DNA]</scope>
    <source>
        <strain evidence="1 2">BO-59</strain>
    </source>
</reference>
<dbReference type="Gene3D" id="2.120.10.30">
    <property type="entry name" value="TolB, C-terminal domain"/>
    <property type="match status" value="2"/>
</dbReference>
<dbReference type="InterPro" id="IPR011042">
    <property type="entry name" value="6-blade_b-propeller_TolB-like"/>
</dbReference>
<evidence type="ECO:0000313" key="2">
    <source>
        <dbReference type="Proteomes" id="UP000267223"/>
    </source>
</evidence>
<keyword evidence="2" id="KW-1185">Reference proteome</keyword>
<proteinExistence type="predicted"/>
<organism evidence="1 2">
    <name type="scientific">Hanamia caeni</name>
    <dbReference type="NCBI Taxonomy" id="2294116"/>
    <lineage>
        <taxon>Bacteria</taxon>
        <taxon>Pseudomonadati</taxon>
        <taxon>Bacteroidota</taxon>
        <taxon>Chitinophagia</taxon>
        <taxon>Chitinophagales</taxon>
        <taxon>Chitinophagaceae</taxon>
        <taxon>Hanamia</taxon>
    </lineage>
</organism>
<dbReference type="Pfam" id="PF12566">
    <property type="entry name" value="DUF3748"/>
    <property type="match status" value="1"/>
</dbReference>
<dbReference type="PANTHER" id="PTHR36842">
    <property type="entry name" value="PROTEIN TOLB HOMOLOG"/>
    <property type="match status" value="1"/>
</dbReference>
<sequence length="435" mass="48202">MQLTHDPNGHTIHNMECFSPDDQWIVYDGRNYDSLISSTGNISMVNVETGEIRELYHTTHQTQYGPGVGAATFSPAANRIIFIHGIRNSDEKNPYDFTRRTGVAIDVAKPLHPIFMDARDITPPFTPGALRGGTHAHNWSADGKWISFTYNDYILQQLEKKDSSVKDLRTVGIMVPGHPVHVAEDPLLENNSGKMFAVVVAEVTENPKPGSDEIDRAFDEGWIGSKGYQKKDGKWQHRAIAFQGEVVNNDGSKKSEVFVADLPEDVTKPKSGKPLEGGIASRPNVPAGVHQRRITYTYNGIQGPRHWLRSTPDGSLIAFLGKDDKGIVQLFGVSPNGGDIKQFSFNNSSIQGPFNFSPDGKYFAYLADNSVFVTELSTGKSQRLTPPISNQEKLTGSVVWSNDGFMLAFNKYVKDKTTGKLFLQIFVIKLNSLKR</sequence>
<dbReference type="PANTHER" id="PTHR36842:SF1">
    <property type="entry name" value="PROTEIN TOLB"/>
    <property type="match status" value="1"/>
</dbReference>
<dbReference type="Proteomes" id="UP000267223">
    <property type="component" value="Unassembled WGS sequence"/>
</dbReference>
<protein>
    <submittedName>
        <fullName evidence="1">DUF3748 domain-containing protein</fullName>
    </submittedName>
</protein>